<name>A0A8H7AEY9_9EURO</name>
<dbReference type="OrthoDB" id="5422068at2759"/>
<dbReference type="Gene3D" id="3.90.1590.10">
    <property type="entry name" value="glutathione-dependent formaldehyde- activating enzyme (gfa)"/>
    <property type="match status" value="2"/>
</dbReference>
<dbReference type="InterPro" id="IPR011057">
    <property type="entry name" value="Mss4-like_sf"/>
</dbReference>
<accession>A0A8H7AEY9</accession>
<dbReference type="EMBL" id="JAACFV010000064">
    <property type="protein sequence ID" value="KAF7507698.1"/>
    <property type="molecule type" value="Genomic_DNA"/>
</dbReference>
<dbReference type="AlphaFoldDB" id="A0A8H7AEY9"/>
<dbReference type="PANTHER" id="PTHR33337:SF40">
    <property type="entry name" value="CENP-V_GFA DOMAIN-CONTAINING PROTEIN-RELATED"/>
    <property type="match status" value="1"/>
</dbReference>
<gene>
    <name evidence="2" type="ORF">GJ744_010127</name>
</gene>
<protein>
    <recommendedName>
        <fullName evidence="4">CENP-V/GFA domain-containing protein</fullName>
    </recommendedName>
</protein>
<comment type="caution">
    <text evidence="2">The sequence shown here is derived from an EMBL/GenBank/DDBJ whole genome shotgun (WGS) entry which is preliminary data.</text>
</comment>
<evidence type="ECO:0008006" key="4">
    <source>
        <dbReference type="Google" id="ProtNLM"/>
    </source>
</evidence>
<dbReference type="PANTHER" id="PTHR33337">
    <property type="entry name" value="GFA DOMAIN-CONTAINING PROTEIN"/>
    <property type="match status" value="1"/>
</dbReference>
<dbReference type="Proteomes" id="UP000606974">
    <property type="component" value="Unassembled WGS sequence"/>
</dbReference>
<reference evidence="2" key="1">
    <citation type="submission" date="2020-02" db="EMBL/GenBank/DDBJ databases">
        <authorList>
            <person name="Palmer J.M."/>
        </authorList>
    </citation>
    <scope>NUCLEOTIDE SEQUENCE</scope>
    <source>
        <strain evidence="2">EPUS1.4</strain>
        <tissue evidence="2">Thallus</tissue>
    </source>
</reference>
<feature type="compositionally biased region" description="Polar residues" evidence="1">
    <location>
        <begin position="185"/>
        <end position="214"/>
    </location>
</feature>
<sequence length="284" mass="31016">MPSGVPRPDFSHLSAYVSSPQVTRYSCPKCGAYVGNIEPDEWEFASGMLNSTEGLLDRVQMWIEDTKDGGASIWLRKGHGTNPNRHLRDRKSSEATDSIIIDLSQNSKQQVSSTPRPPSLKGSCHCGAVSFLLQPSTPPSSSETTGTAHRYPAFLDACTSCRLTSGFEITSWIRAPQSHLFHASPNPSDTSPSASSKQDENQNPDYPLNPTNPSLVHYSSSPGVHRYSCKTCTASAFYVNDSKKGESVDVAMGLLRAESGARAEEWLDWKRGPEFGDEGCLSRR</sequence>
<keyword evidence="3" id="KW-1185">Reference proteome</keyword>
<evidence type="ECO:0000313" key="2">
    <source>
        <dbReference type="EMBL" id="KAF7507698.1"/>
    </source>
</evidence>
<dbReference type="SUPFAM" id="SSF51316">
    <property type="entry name" value="Mss4-like"/>
    <property type="match status" value="2"/>
</dbReference>
<evidence type="ECO:0000256" key="1">
    <source>
        <dbReference type="SAM" id="MobiDB-lite"/>
    </source>
</evidence>
<evidence type="ECO:0000313" key="3">
    <source>
        <dbReference type="Proteomes" id="UP000606974"/>
    </source>
</evidence>
<feature type="region of interest" description="Disordered" evidence="1">
    <location>
        <begin position="180"/>
        <end position="214"/>
    </location>
</feature>
<organism evidence="2 3">
    <name type="scientific">Endocarpon pusillum</name>
    <dbReference type="NCBI Taxonomy" id="364733"/>
    <lineage>
        <taxon>Eukaryota</taxon>
        <taxon>Fungi</taxon>
        <taxon>Dikarya</taxon>
        <taxon>Ascomycota</taxon>
        <taxon>Pezizomycotina</taxon>
        <taxon>Eurotiomycetes</taxon>
        <taxon>Chaetothyriomycetidae</taxon>
        <taxon>Verrucariales</taxon>
        <taxon>Verrucariaceae</taxon>
        <taxon>Endocarpon</taxon>
    </lineage>
</organism>
<proteinExistence type="predicted"/>